<comment type="caution">
    <text evidence="8">The sequence shown here is derived from an EMBL/GenBank/DDBJ whole genome shotgun (WGS) entry which is preliminary data.</text>
</comment>
<dbReference type="EMBL" id="JAHESE010000018">
    <property type="protein sequence ID" value="MBT1710026.1"/>
    <property type="molecule type" value="Genomic_DNA"/>
</dbReference>
<dbReference type="Pfam" id="PF14322">
    <property type="entry name" value="SusD-like_3"/>
    <property type="match status" value="1"/>
</dbReference>
<dbReference type="Pfam" id="PF07980">
    <property type="entry name" value="SusD_RagB"/>
    <property type="match status" value="1"/>
</dbReference>
<evidence type="ECO:0000259" key="6">
    <source>
        <dbReference type="Pfam" id="PF07980"/>
    </source>
</evidence>
<keyword evidence="3" id="KW-0732">Signal</keyword>
<reference evidence="8 9" key="1">
    <citation type="submission" date="2021-05" db="EMBL/GenBank/DDBJ databases">
        <title>A Polyphasic approach of four new species of the genus Ohtaekwangia: Ohtaekwangia histidinii sp. nov., Ohtaekwangia cretensis sp. nov., Ohtaekwangia indiensis sp. nov., Ohtaekwangia reichenbachii sp. nov. from diverse environment.</title>
        <authorList>
            <person name="Octaviana S."/>
        </authorList>
    </citation>
    <scope>NUCLEOTIDE SEQUENCE [LARGE SCALE GENOMIC DNA]</scope>
    <source>
        <strain evidence="8 9">PWU5</strain>
    </source>
</reference>
<feature type="domain" description="RagB/SusD" evidence="6">
    <location>
        <begin position="387"/>
        <end position="593"/>
    </location>
</feature>
<evidence type="ECO:0000313" key="8">
    <source>
        <dbReference type="EMBL" id="MBT1710026.1"/>
    </source>
</evidence>
<dbReference type="InterPro" id="IPR033985">
    <property type="entry name" value="SusD-like_N"/>
</dbReference>
<gene>
    <name evidence="8" type="ORF">KK062_17400</name>
</gene>
<protein>
    <submittedName>
        <fullName evidence="8">RagB/SusD family nutrient uptake outer membrane protein</fullName>
    </submittedName>
</protein>
<sequence length="593" mass="66661">MKSIIQKVTYTAAVVMASVLGSCSDYLDAPPKSSLETSVIFSSPDLAKGAVDGIKLPFGETNSYRGRFLPWYGMNTDVEWYNSSQTAGDNADLAVYNAKPNNSNMNTENNAWAMMYSSIERANVCIQGLRQYGNPLPGTETGYLLGEALTLRAIVYADLLKTWGDVVARFEPIVTETIYLPKSSRDEIYKQLLADLEEAATLVPWPNETDETSSIERINKAFVKGLRARLCLAASGYSQYPDGIRRSNDAALSVATLYPLAYQECLDVINSGTAKLEPMFETVFKKNNQDNLEAGGETLWELPFADGRGRVLFTFAVRHLSADQHTDQARGGQGGPLPSLFYDYDLKDTRRDVTCVPYQYGTAVDKFARQELVNLNTWFFGKYRYEWMARHVTSTNDDGVNKLYMRYAEIIFMAAEIANELEGPAVAAPYLKQIRQRAFAASDWPTKVDAYVNALNTKEAMFNALVEEHKFEFAGEMERKQALIRWNLLKTKLDEAKADMHALQDRTGDYADVPSTLYYKYAEDKETLLVYGLNRSETGSVPAGYTQTKTWTELVDTKIESLYAADPDTRQFWPVWQVFLDASNGKLVNDYGY</sequence>
<keyword evidence="5" id="KW-0998">Cell outer membrane</keyword>
<evidence type="ECO:0000256" key="4">
    <source>
        <dbReference type="ARBA" id="ARBA00023136"/>
    </source>
</evidence>
<dbReference type="Gene3D" id="1.25.40.390">
    <property type="match status" value="1"/>
</dbReference>
<evidence type="ECO:0000256" key="3">
    <source>
        <dbReference type="ARBA" id="ARBA00022729"/>
    </source>
</evidence>
<comment type="similarity">
    <text evidence="2">Belongs to the SusD family.</text>
</comment>
<evidence type="ECO:0000256" key="1">
    <source>
        <dbReference type="ARBA" id="ARBA00004442"/>
    </source>
</evidence>
<keyword evidence="4" id="KW-0472">Membrane</keyword>
<proteinExistence type="inferred from homology"/>
<dbReference type="PROSITE" id="PS51257">
    <property type="entry name" value="PROKAR_LIPOPROTEIN"/>
    <property type="match status" value="1"/>
</dbReference>
<evidence type="ECO:0000256" key="2">
    <source>
        <dbReference type="ARBA" id="ARBA00006275"/>
    </source>
</evidence>
<dbReference type="GO" id="GO:0009279">
    <property type="term" value="C:cell outer membrane"/>
    <property type="evidence" value="ECO:0007669"/>
    <property type="project" value="UniProtKB-SubCell"/>
</dbReference>
<evidence type="ECO:0000259" key="7">
    <source>
        <dbReference type="Pfam" id="PF14322"/>
    </source>
</evidence>
<organism evidence="8 9">
    <name type="scientific">Dawidia cretensis</name>
    <dbReference type="NCBI Taxonomy" id="2782350"/>
    <lineage>
        <taxon>Bacteria</taxon>
        <taxon>Pseudomonadati</taxon>
        <taxon>Bacteroidota</taxon>
        <taxon>Cytophagia</taxon>
        <taxon>Cytophagales</taxon>
        <taxon>Chryseotaleaceae</taxon>
        <taxon>Dawidia</taxon>
    </lineage>
</organism>
<dbReference type="InterPro" id="IPR012944">
    <property type="entry name" value="SusD_RagB_dom"/>
</dbReference>
<keyword evidence="9" id="KW-1185">Reference proteome</keyword>
<comment type="subcellular location">
    <subcellularLocation>
        <location evidence="1">Cell outer membrane</location>
    </subcellularLocation>
</comment>
<dbReference type="SUPFAM" id="SSF48452">
    <property type="entry name" value="TPR-like"/>
    <property type="match status" value="1"/>
</dbReference>
<accession>A0AAP2DZ73</accession>
<name>A0AAP2DZ73_9BACT</name>
<evidence type="ECO:0000313" key="9">
    <source>
        <dbReference type="Proteomes" id="UP001319080"/>
    </source>
</evidence>
<dbReference type="Proteomes" id="UP001319080">
    <property type="component" value="Unassembled WGS sequence"/>
</dbReference>
<dbReference type="AlphaFoldDB" id="A0AAP2DZ73"/>
<evidence type="ECO:0000256" key="5">
    <source>
        <dbReference type="ARBA" id="ARBA00023237"/>
    </source>
</evidence>
<dbReference type="InterPro" id="IPR011990">
    <property type="entry name" value="TPR-like_helical_dom_sf"/>
</dbReference>
<feature type="domain" description="SusD-like N-terminal" evidence="7">
    <location>
        <begin position="25"/>
        <end position="209"/>
    </location>
</feature>
<dbReference type="RefSeq" id="WP_254085603.1">
    <property type="nucleotide sequence ID" value="NZ_JAHESE010000018.1"/>
</dbReference>